<protein>
    <submittedName>
        <fullName evidence="6">LysR family transcriptional regulator</fullName>
    </submittedName>
</protein>
<evidence type="ECO:0000259" key="5">
    <source>
        <dbReference type="PROSITE" id="PS50931"/>
    </source>
</evidence>
<dbReference type="GO" id="GO:0003700">
    <property type="term" value="F:DNA-binding transcription factor activity"/>
    <property type="evidence" value="ECO:0007669"/>
    <property type="project" value="InterPro"/>
</dbReference>
<dbReference type="RefSeq" id="WP_076285047.1">
    <property type="nucleotide sequence ID" value="NZ_MPTW01000007.1"/>
</dbReference>
<dbReference type="Gene3D" id="1.10.10.10">
    <property type="entry name" value="Winged helix-like DNA-binding domain superfamily/Winged helix DNA-binding domain"/>
    <property type="match status" value="1"/>
</dbReference>
<evidence type="ECO:0000256" key="3">
    <source>
        <dbReference type="ARBA" id="ARBA00023125"/>
    </source>
</evidence>
<evidence type="ECO:0000313" key="6">
    <source>
        <dbReference type="EMBL" id="OME69399.1"/>
    </source>
</evidence>
<proteinExistence type="inferred from homology"/>
<dbReference type="Pfam" id="PF03466">
    <property type="entry name" value="LysR_substrate"/>
    <property type="match status" value="1"/>
</dbReference>
<comment type="similarity">
    <text evidence="1">Belongs to the LysR transcriptional regulatory family.</text>
</comment>
<dbReference type="InterPro" id="IPR005119">
    <property type="entry name" value="LysR_subst-bd"/>
</dbReference>
<evidence type="ECO:0000313" key="7">
    <source>
        <dbReference type="Proteomes" id="UP000187425"/>
    </source>
</evidence>
<feature type="domain" description="HTH lysR-type" evidence="5">
    <location>
        <begin position="1"/>
        <end position="58"/>
    </location>
</feature>
<dbReference type="Pfam" id="PF00126">
    <property type="entry name" value="HTH_1"/>
    <property type="match status" value="1"/>
</dbReference>
<dbReference type="PANTHER" id="PTHR30126:SF100">
    <property type="entry name" value="LYSR-FAMILY TRANSCRIPTIONAL REGULATOR"/>
    <property type="match status" value="1"/>
</dbReference>
<dbReference type="GO" id="GO:0000976">
    <property type="term" value="F:transcription cis-regulatory region binding"/>
    <property type="evidence" value="ECO:0007669"/>
    <property type="project" value="TreeGrafter"/>
</dbReference>
<evidence type="ECO:0000256" key="4">
    <source>
        <dbReference type="ARBA" id="ARBA00023163"/>
    </source>
</evidence>
<dbReference type="SUPFAM" id="SSF53850">
    <property type="entry name" value="Periplasmic binding protein-like II"/>
    <property type="match status" value="1"/>
</dbReference>
<dbReference type="EMBL" id="MPTW01000007">
    <property type="protein sequence ID" value="OME69399.1"/>
    <property type="molecule type" value="Genomic_DNA"/>
</dbReference>
<keyword evidence="2" id="KW-0805">Transcription regulation</keyword>
<dbReference type="SUPFAM" id="SSF46785">
    <property type="entry name" value="Winged helix' DNA-binding domain"/>
    <property type="match status" value="1"/>
</dbReference>
<keyword evidence="4" id="KW-0804">Transcription</keyword>
<dbReference type="PANTHER" id="PTHR30126">
    <property type="entry name" value="HTH-TYPE TRANSCRIPTIONAL REGULATOR"/>
    <property type="match status" value="1"/>
</dbReference>
<dbReference type="FunFam" id="1.10.10.10:FF:000001">
    <property type="entry name" value="LysR family transcriptional regulator"/>
    <property type="match status" value="1"/>
</dbReference>
<name>A0A1R0ZG95_9BACL</name>
<gene>
    <name evidence="6" type="ORF">BSK65_15500</name>
</gene>
<dbReference type="PROSITE" id="PS50931">
    <property type="entry name" value="HTH_LYSR"/>
    <property type="match status" value="1"/>
</dbReference>
<evidence type="ECO:0000256" key="2">
    <source>
        <dbReference type="ARBA" id="ARBA00023015"/>
    </source>
</evidence>
<dbReference type="InterPro" id="IPR000847">
    <property type="entry name" value="LysR_HTH_N"/>
</dbReference>
<dbReference type="Gene3D" id="3.40.190.290">
    <property type="match status" value="1"/>
</dbReference>
<reference evidence="6 7" key="1">
    <citation type="submission" date="2016-11" db="EMBL/GenBank/DDBJ databases">
        <title>Paenibacillus species isolates.</title>
        <authorList>
            <person name="Beno S.M."/>
        </authorList>
    </citation>
    <scope>NUCLEOTIDE SEQUENCE [LARGE SCALE GENOMIC DNA]</scope>
    <source>
        <strain evidence="6 7">FSL H7-0443</strain>
    </source>
</reference>
<evidence type="ECO:0000256" key="1">
    <source>
        <dbReference type="ARBA" id="ARBA00009437"/>
    </source>
</evidence>
<dbReference type="CDD" id="cd05466">
    <property type="entry name" value="PBP2_LTTR_substrate"/>
    <property type="match status" value="1"/>
</dbReference>
<dbReference type="AlphaFoldDB" id="A0A1R0ZG95"/>
<comment type="caution">
    <text evidence="6">The sequence shown here is derived from an EMBL/GenBank/DDBJ whole genome shotgun (WGS) entry which is preliminary data.</text>
</comment>
<sequence>MELRQLKTFHTLASTLNLSRAAEAQNYVPSTITMQMKALEDELGVKLVDRMGKKVALTDAGRSFLGYVDHILSDLEEAQHAVKQTGEMTGTLTISADDTLCTYRIPAVLKRFRLRYPGVRLMFRPLSEPNLKQSLREGSADIIFVLDEIKGEAGLCGEKVLDEPFYLLVAPEHRLASQTALTVEDFNGETFLLTEQGCSYRMFFERSLSQKAMGSITELEFNSAEAIKQCAKMGMGIAILPDMAVAAEVNRGELIPLPWDLTAVSFATQMFWHEEKWISPAIDAFLNLTRETFSNHLPDRGE</sequence>
<accession>A0A1R0ZG95</accession>
<dbReference type="Proteomes" id="UP000187425">
    <property type="component" value="Unassembled WGS sequence"/>
</dbReference>
<dbReference type="InterPro" id="IPR036390">
    <property type="entry name" value="WH_DNA-bd_sf"/>
</dbReference>
<dbReference type="OrthoDB" id="9803735at2"/>
<dbReference type="InterPro" id="IPR036388">
    <property type="entry name" value="WH-like_DNA-bd_sf"/>
</dbReference>
<keyword evidence="3" id="KW-0238">DNA-binding</keyword>
<organism evidence="6 7">
    <name type="scientific">Paenibacillus odorifer</name>
    <dbReference type="NCBI Taxonomy" id="189426"/>
    <lineage>
        <taxon>Bacteria</taxon>
        <taxon>Bacillati</taxon>
        <taxon>Bacillota</taxon>
        <taxon>Bacilli</taxon>
        <taxon>Bacillales</taxon>
        <taxon>Paenibacillaceae</taxon>
        <taxon>Paenibacillus</taxon>
    </lineage>
</organism>